<sequence length="562" mass="62615">MPPLVIDPAVQKLRELAASTAWLSLAARSAQETASRVYAKCPPPQRTLEGLDAANYLEAIIPLTQADILEQHSGYGPVRWLWYLRRAPDILFEGDYRTTLGYDRLLAETLSSKLTATDASEVRERVAFRVDEAAFRHLVRYIGRVKLLSQLHILYRRVGKGAALDASRPVLVADNSEAIERAIHIYDLRHDRSHEFIGAGLGLVSVDPHFEQFVEETEAGVPVALLTMGCTPSFPAPVTFPDGAGGLTVTTVQVRHVMKKLSVARILRPLGDEGGIPDYLSDVSALIQLLTLVPAICVHVPWALSSITQQGYVFVGEDRLRDIVNHHLPEVVEQMALRTPGFTWPADFVQWREALLAVTASVWPLSSGNVLRRFRDNILIDTTGASQALLHRLELARAPLIGNLRAREFELQCQDLIDGTSWAPPPGVKALRGRPLRRGGRMVTDIDAIGVRERTLLVVSCKSIIYDRDYDQGVFRVVRNTQATIDDAVVTWERIVAEFRQHSTGENFDFSQFDEILGVVCTPFPAYSNDDRTLAFVKPNLRANSSMLELRDWLVGNHDPQT</sequence>
<name>A0AAU8SRQ6_9BURK</name>
<dbReference type="EMBL" id="CP010024">
    <property type="protein sequence ID" value="AJZ56372.1"/>
    <property type="molecule type" value="Genomic_DNA"/>
</dbReference>
<accession>A0AAU8SRQ6</accession>
<gene>
    <name evidence="1" type="ORF">OI25_8034</name>
</gene>
<protein>
    <submittedName>
        <fullName evidence="1">Uncharacterized protein</fullName>
    </submittedName>
</protein>
<proteinExistence type="predicted"/>
<evidence type="ECO:0000313" key="1">
    <source>
        <dbReference type="EMBL" id="AJZ56372.1"/>
    </source>
</evidence>
<keyword evidence="1" id="KW-0614">Plasmid</keyword>
<evidence type="ECO:0000313" key="2">
    <source>
        <dbReference type="Proteomes" id="UP000032614"/>
    </source>
</evidence>
<dbReference type="AlphaFoldDB" id="A0AAU8SRQ6"/>
<dbReference type="KEGG" id="bfn:OI25_8034"/>
<dbReference type="Proteomes" id="UP000032614">
    <property type="component" value="Plasmid pBIL"/>
</dbReference>
<geneLocation type="plasmid" evidence="1 2">
    <name>pBIL</name>
</geneLocation>
<organism evidence="1 2">
    <name type="scientific">Paraburkholderia fungorum</name>
    <dbReference type="NCBI Taxonomy" id="134537"/>
    <lineage>
        <taxon>Bacteria</taxon>
        <taxon>Pseudomonadati</taxon>
        <taxon>Pseudomonadota</taxon>
        <taxon>Betaproteobacteria</taxon>
        <taxon>Burkholderiales</taxon>
        <taxon>Burkholderiaceae</taxon>
        <taxon>Paraburkholderia</taxon>
    </lineage>
</organism>
<reference evidence="1 2" key="1">
    <citation type="journal article" date="2015" name="Genome Announc.">
        <title>Complete genome sequences for 59 burkholderia isolates, both pathogenic and near neighbor.</title>
        <authorList>
            <person name="Johnson S.L."/>
            <person name="Bishop-Lilly K.A."/>
            <person name="Ladner J.T."/>
            <person name="Daligault H.E."/>
            <person name="Davenport K.W."/>
            <person name="Jaissle J."/>
            <person name="Frey K.G."/>
            <person name="Koroleva G.I."/>
            <person name="Bruce D.C."/>
            <person name="Coyne S.R."/>
            <person name="Broomall S.M."/>
            <person name="Li P.E."/>
            <person name="Teshima H."/>
            <person name="Gibbons H.S."/>
            <person name="Palacios G.F."/>
            <person name="Rosenzweig C.N."/>
            <person name="Redden C.L."/>
            <person name="Xu Y."/>
            <person name="Minogue T.D."/>
            <person name="Chain P.S."/>
        </authorList>
    </citation>
    <scope>NUCLEOTIDE SEQUENCE [LARGE SCALE GENOMIC DNA]</scope>
    <source>
        <strain evidence="1 2">ATCC BAA-463</strain>
    </source>
</reference>